<accession>A0A8T2SEB0</accession>
<comment type="subunit">
    <text evidence="2 4">Homodimer.</text>
</comment>
<evidence type="ECO:0000256" key="2">
    <source>
        <dbReference type="ARBA" id="ARBA00011738"/>
    </source>
</evidence>
<evidence type="ECO:0000313" key="6">
    <source>
        <dbReference type="Proteomes" id="UP000825935"/>
    </source>
</evidence>
<keyword evidence="3 4" id="KW-0964">Secreted</keyword>
<dbReference type="EMBL" id="CM035425">
    <property type="protein sequence ID" value="KAH7331430.1"/>
    <property type="molecule type" value="Genomic_DNA"/>
</dbReference>
<proteinExistence type="inferred from homology"/>
<evidence type="ECO:0000313" key="5">
    <source>
        <dbReference type="EMBL" id="KAH7331430.1"/>
    </source>
</evidence>
<dbReference type="GO" id="GO:0048046">
    <property type="term" value="C:apoplast"/>
    <property type="evidence" value="ECO:0007669"/>
    <property type="project" value="UniProtKB-SubCell"/>
</dbReference>
<comment type="similarity">
    <text evidence="1 4">Belongs to the plant dirigent protein family.</text>
</comment>
<comment type="subcellular location">
    <subcellularLocation>
        <location evidence="4">Secreted</location>
        <location evidence="4">Extracellular space</location>
        <location evidence="4">Apoplast</location>
    </subcellularLocation>
</comment>
<name>A0A8T2SEB0_CERRI</name>
<dbReference type="InterPro" id="IPR044859">
    <property type="entry name" value="Allene_oxi_cyc_Dirigent"/>
</dbReference>
<dbReference type="Gene3D" id="2.40.480.10">
    <property type="entry name" value="Allene oxide cyclase-like"/>
    <property type="match status" value="1"/>
</dbReference>
<dbReference type="Pfam" id="PF03018">
    <property type="entry name" value="Dirigent"/>
    <property type="match status" value="1"/>
</dbReference>
<organism evidence="5 6">
    <name type="scientific">Ceratopteris richardii</name>
    <name type="common">Triangle waterfern</name>
    <dbReference type="NCBI Taxonomy" id="49495"/>
    <lineage>
        <taxon>Eukaryota</taxon>
        <taxon>Viridiplantae</taxon>
        <taxon>Streptophyta</taxon>
        <taxon>Embryophyta</taxon>
        <taxon>Tracheophyta</taxon>
        <taxon>Polypodiopsida</taxon>
        <taxon>Polypodiidae</taxon>
        <taxon>Polypodiales</taxon>
        <taxon>Pteridineae</taxon>
        <taxon>Pteridaceae</taxon>
        <taxon>Parkerioideae</taxon>
        <taxon>Ceratopteris</taxon>
    </lineage>
</organism>
<sequence>MHCQRASFPVYALVSPSSVVSVSGMGEALCVGLARKVLIPCIVAILVSVQAVQANTSGGDHPSMFKPRNLQYYVQLRVGDPGLSASFIPPINTTFSAGFGAGTLFALNITETVSRSSKQLGAVRGYTVQTGYLGFPDSWLLETAMIIYNDGVYNGTIQIQGLVQQQLTEVAIVGGSGSFRGARGIVVVTLVVDQLPLRTFRHDVTFF</sequence>
<dbReference type="AlphaFoldDB" id="A0A8T2SEB0"/>
<evidence type="ECO:0000256" key="1">
    <source>
        <dbReference type="ARBA" id="ARBA00010746"/>
    </source>
</evidence>
<dbReference type="Proteomes" id="UP000825935">
    <property type="component" value="Chromosome 20"/>
</dbReference>
<gene>
    <name evidence="5" type="ORF">KP509_20G032600</name>
</gene>
<dbReference type="OrthoDB" id="1864232at2759"/>
<evidence type="ECO:0000256" key="4">
    <source>
        <dbReference type="RuleBase" id="RU363099"/>
    </source>
</evidence>
<dbReference type="PANTHER" id="PTHR21495">
    <property type="entry name" value="NUCLEOPORIN-RELATED"/>
    <property type="match status" value="1"/>
</dbReference>
<reference evidence="5" key="1">
    <citation type="submission" date="2021-08" db="EMBL/GenBank/DDBJ databases">
        <title>WGS assembly of Ceratopteris richardii.</title>
        <authorList>
            <person name="Marchant D.B."/>
            <person name="Chen G."/>
            <person name="Jenkins J."/>
            <person name="Shu S."/>
            <person name="Leebens-Mack J."/>
            <person name="Grimwood J."/>
            <person name="Schmutz J."/>
            <person name="Soltis P."/>
            <person name="Soltis D."/>
            <person name="Chen Z.-H."/>
        </authorList>
    </citation>
    <scope>NUCLEOTIDE SEQUENCE</scope>
    <source>
        <strain evidence="5">Whitten #5841</strain>
        <tissue evidence="5">Leaf</tissue>
    </source>
</reference>
<keyword evidence="4" id="KW-0052">Apoplast</keyword>
<comment type="caution">
    <text evidence="5">The sequence shown here is derived from an EMBL/GenBank/DDBJ whole genome shotgun (WGS) entry which is preliminary data.</text>
</comment>
<dbReference type="GO" id="GO:0009699">
    <property type="term" value="P:phenylpropanoid biosynthetic process"/>
    <property type="evidence" value="ECO:0007669"/>
    <property type="project" value="UniProtKB-ARBA"/>
</dbReference>
<evidence type="ECO:0000256" key="3">
    <source>
        <dbReference type="ARBA" id="ARBA00022525"/>
    </source>
</evidence>
<protein>
    <recommendedName>
        <fullName evidence="4">Dirigent protein</fullName>
    </recommendedName>
</protein>
<comment type="function">
    <text evidence="4">Dirigent proteins impart stereoselectivity on the phenoxy radical-coupling reaction, yielding optically active lignans from two molecules of coniferyl alcohol in the biosynthesis of lignans, flavonolignans, and alkaloids and thus plays a central role in plant secondary metabolism.</text>
</comment>
<keyword evidence="6" id="KW-1185">Reference proteome</keyword>
<dbReference type="InterPro" id="IPR004265">
    <property type="entry name" value="Dirigent"/>
</dbReference>